<dbReference type="AlphaFoldDB" id="A3ZVV1"/>
<protein>
    <submittedName>
        <fullName evidence="1">Uncharacterized protein</fullName>
    </submittedName>
</protein>
<sequence>MITRPSFVFSARLFRTSLTDSMAHTSL</sequence>
<organism evidence="1 2">
    <name type="scientific">Blastopirellula marina DSM 3645</name>
    <dbReference type="NCBI Taxonomy" id="314230"/>
    <lineage>
        <taxon>Bacteria</taxon>
        <taxon>Pseudomonadati</taxon>
        <taxon>Planctomycetota</taxon>
        <taxon>Planctomycetia</taxon>
        <taxon>Pirellulales</taxon>
        <taxon>Pirellulaceae</taxon>
        <taxon>Blastopirellula</taxon>
    </lineage>
</organism>
<evidence type="ECO:0000313" key="1">
    <source>
        <dbReference type="EMBL" id="EAQ79447.1"/>
    </source>
</evidence>
<name>A3ZVV1_9BACT</name>
<proteinExistence type="predicted"/>
<evidence type="ECO:0000313" key="2">
    <source>
        <dbReference type="Proteomes" id="UP000004358"/>
    </source>
</evidence>
<dbReference type="EMBL" id="AANZ01000014">
    <property type="protein sequence ID" value="EAQ79447.1"/>
    <property type="molecule type" value="Genomic_DNA"/>
</dbReference>
<reference evidence="1 2" key="1">
    <citation type="submission" date="2006-02" db="EMBL/GenBank/DDBJ databases">
        <authorList>
            <person name="Amann R."/>
            <person name="Ferriera S."/>
            <person name="Johnson J."/>
            <person name="Kravitz S."/>
            <person name="Halpern A."/>
            <person name="Remington K."/>
            <person name="Beeson K."/>
            <person name="Tran B."/>
            <person name="Rogers Y.-H."/>
            <person name="Friedman R."/>
            <person name="Venter J.C."/>
        </authorList>
    </citation>
    <scope>NUCLEOTIDE SEQUENCE [LARGE SCALE GENOMIC DNA]</scope>
    <source>
        <strain evidence="1 2">DSM 3645</strain>
    </source>
</reference>
<dbReference type="HOGENOM" id="CLU_3414555_0_0_0"/>
<dbReference type="Proteomes" id="UP000004358">
    <property type="component" value="Unassembled WGS sequence"/>
</dbReference>
<accession>A3ZVV1</accession>
<gene>
    <name evidence="1" type="ORF">DSM3645_03188</name>
</gene>
<comment type="caution">
    <text evidence="1">The sequence shown here is derived from an EMBL/GenBank/DDBJ whole genome shotgun (WGS) entry which is preliminary data.</text>
</comment>